<reference evidence="1" key="1">
    <citation type="submission" date="2021-11" db="EMBL/GenBank/DDBJ databases">
        <title>Australian commercial rhizobial inoculants.</title>
        <authorList>
            <person name="Kohlmeier M.G."/>
            <person name="O'Hara G.W."/>
            <person name="Colombi E."/>
            <person name="Ramsay J.P."/>
            <person name="Terpolilli J."/>
        </authorList>
    </citation>
    <scope>NUCLEOTIDE SEQUENCE</scope>
    <source>
        <strain evidence="1">CC829</strain>
    </source>
</reference>
<keyword evidence="2" id="KW-1185">Reference proteome</keyword>
<evidence type="ECO:0000313" key="2">
    <source>
        <dbReference type="Proteomes" id="UP001430990"/>
    </source>
</evidence>
<gene>
    <name evidence="1" type="ORF">BjapCC829_23755</name>
</gene>
<proteinExistence type="predicted"/>
<accession>A0ABY3QBL3</accession>
<organism evidence="1 2">
    <name type="scientific">Bradyrhizobium barranii</name>
    <dbReference type="NCBI Taxonomy" id="2992140"/>
    <lineage>
        <taxon>Bacteria</taxon>
        <taxon>Pseudomonadati</taxon>
        <taxon>Pseudomonadota</taxon>
        <taxon>Alphaproteobacteria</taxon>
        <taxon>Hyphomicrobiales</taxon>
        <taxon>Nitrobacteraceae</taxon>
        <taxon>Bradyrhizobium</taxon>
    </lineage>
</organism>
<dbReference type="RefSeq" id="WP_231141998.1">
    <property type="nucleotide sequence ID" value="NZ_CP088100.1"/>
</dbReference>
<sequence>MKIAILSAADVAGSYTATLMERGHEITIGPFGHAPTAVTSMIESGIEGVLILTDDDGNLEEIAARFTRATGRPIWRNLTEIPR</sequence>
<evidence type="ECO:0000313" key="1">
    <source>
        <dbReference type="EMBL" id="UFW83004.1"/>
    </source>
</evidence>
<dbReference type="EMBL" id="CP088100">
    <property type="protein sequence ID" value="UFW83004.1"/>
    <property type="molecule type" value="Genomic_DNA"/>
</dbReference>
<name>A0ABY3QBL3_9BRAD</name>
<dbReference type="Proteomes" id="UP001430990">
    <property type="component" value="Chromosome"/>
</dbReference>
<protein>
    <submittedName>
        <fullName evidence="1">Uncharacterized protein</fullName>
    </submittedName>
</protein>